<evidence type="ECO:0000256" key="1">
    <source>
        <dbReference type="SAM" id="MobiDB-lite"/>
    </source>
</evidence>
<dbReference type="EMBL" id="CAFBIZ010000073">
    <property type="protein sequence ID" value="CAB4849081.1"/>
    <property type="molecule type" value="Genomic_DNA"/>
</dbReference>
<organism evidence="2">
    <name type="scientific">freshwater metagenome</name>
    <dbReference type="NCBI Taxonomy" id="449393"/>
    <lineage>
        <taxon>unclassified sequences</taxon>
        <taxon>metagenomes</taxon>
        <taxon>ecological metagenomes</taxon>
    </lineage>
</organism>
<reference evidence="2" key="1">
    <citation type="submission" date="2020-05" db="EMBL/GenBank/DDBJ databases">
        <authorList>
            <person name="Chiriac C."/>
            <person name="Salcher M."/>
            <person name="Ghai R."/>
            <person name="Kavagutti S V."/>
        </authorList>
    </citation>
    <scope>NUCLEOTIDE SEQUENCE</scope>
</reference>
<feature type="region of interest" description="Disordered" evidence="1">
    <location>
        <begin position="125"/>
        <end position="150"/>
    </location>
</feature>
<feature type="region of interest" description="Disordered" evidence="1">
    <location>
        <begin position="180"/>
        <end position="212"/>
    </location>
</feature>
<name>A0A6J7BW61_9ZZZZ</name>
<accession>A0A6J7BW61</accession>
<evidence type="ECO:0000313" key="2">
    <source>
        <dbReference type="EMBL" id="CAB4849081.1"/>
    </source>
</evidence>
<proteinExistence type="predicted"/>
<dbReference type="AlphaFoldDB" id="A0A6J7BW61"/>
<protein>
    <submittedName>
        <fullName evidence="2">Unannotated protein</fullName>
    </submittedName>
</protein>
<gene>
    <name evidence="2" type="ORF">UFOPK3268_00710</name>
</gene>
<feature type="compositionally biased region" description="Basic and acidic residues" evidence="1">
    <location>
        <begin position="133"/>
        <end position="150"/>
    </location>
</feature>
<sequence length="277" mass="30170">MVGVLVLVDEHMTKTPVIVLGHIGEELEDGDGGGDEVVEVECVRAPEPALVVAVGLGESFLLLVARAARERLVIDELVLQIRDLVAERTRRKSLRIEFEVAAHESHESLRVERVVDRERRRHPQPWRLLAQDAHTRRVEGGDPHRPSPRAHDLRDAVAHLASGLVGEGNRQDLAGAGIARGQQVRDAPGEHPGLARARPRDDEQGPAPVLDSGTLLGVEIDNEISGHDATVRGRHGIKAGGIEVVEEGCHRAVILGWGEDTGRARTDGPDHRRTWGT</sequence>